<dbReference type="Proteomes" id="UP001249851">
    <property type="component" value="Unassembled WGS sequence"/>
</dbReference>
<comment type="subcellular location">
    <subcellularLocation>
        <location evidence="1">Nucleus</location>
    </subcellularLocation>
</comment>
<keyword evidence="6" id="KW-1133">Transmembrane helix</keyword>
<dbReference type="GO" id="GO:0006271">
    <property type="term" value="P:DNA strand elongation involved in DNA replication"/>
    <property type="evidence" value="ECO:0007669"/>
    <property type="project" value="TreeGrafter"/>
</dbReference>
<dbReference type="Gene3D" id="3.90.1030.20">
    <property type="entry name" value="DNA polymerase delta, p66 (Cdc27) subunit, wHTH domain"/>
    <property type="match status" value="1"/>
</dbReference>
<evidence type="ECO:0000256" key="4">
    <source>
        <dbReference type="ARBA" id="ARBA00023242"/>
    </source>
</evidence>
<accession>A0AAD9QSF1</accession>
<feature type="transmembrane region" description="Helical" evidence="6">
    <location>
        <begin position="245"/>
        <end position="269"/>
    </location>
</feature>
<dbReference type="Pfam" id="PF09507">
    <property type="entry name" value="CDC27"/>
    <property type="match status" value="1"/>
</dbReference>
<feature type="compositionally biased region" description="Basic and acidic residues" evidence="5">
    <location>
        <begin position="182"/>
        <end position="203"/>
    </location>
</feature>
<proteinExistence type="predicted"/>
<dbReference type="PANTHER" id="PTHR17598">
    <property type="entry name" value="DNA POLYMERASE DELTA SUBUNIT 3"/>
    <property type="match status" value="1"/>
</dbReference>
<reference evidence="7" key="1">
    <citation type="journal article" date="2023" name="G3 (Bethesda)">
        <title>Whole genome assembly and annotation of the endangered Caribbean coral Acropora cervicornis.</title>
        <authorList>
            <person name="Selwyn J.D."/>
            <person name="Vollmer S.V."/>
        </authorList>
    </citation>
    <scope>NUCLEOTIDE SEQUENCE</scope>
    <source>
        <tissue evidence="7">Whole Organism</tissue>
    </source>
</reference>
<dbReference type="InterPro" id="IPR041913">
    <property type="entry name" value="POLD3_sf"/>
</dbReference>
<sequence>MADEESELYLENLDEFVNDEDKIVTYKWLSRTLSVPANKAKQMLYAFVQKQRASHSPHELNITYFIGGRCVADEDTVKSKKTFSVVTSLHIYSVQRCKLKDSNSLYTVDYDIQQKYKSEGNDQGNRWSHICCPSAKRLTENGIHRGVPASGTEQKSKALDAKTRKGQMSAIDMFAVKASTSKPEKSSSKRENATQERKVEPKAAETLPQGNKSGSKKSFFGKHSTGKVFMILLCQQVRKLFRCCFWCYVLSTLHVIDLLLSLFLFTLVASQLASFILKQCQF</sequence>
<keyword evidence="3" id="KW-0235">DNA replication</keyword>
<feature type="region of interest" description="Disordered" evidence="5">
    <location>
        <begin position="178"/>
        <end position="216"/>
    </location>
</feature>
<evidence type="ECO:0000256" key="3">
    <source>
        <dbReference type="ARBA" id="ARBA00022705"/>
    </source>
</evidence>
<gene>
    <name evidence="7" type="ORF">P5673_009160</name>
</gene>
<keyword evidence="8" id="KW-1185">Reference proteome</keyword>
<keyword evidence="4" id="KW-0539">Nucleus</keyword>
<evidence type="ECO:0000313" key="8">
    <source>
        <dbReference type="Proteomes" id="UP001249851"/>
    </source>
</evidence>
<feature type="compositionally biased region" description="Basic and acidic residues" evidence="5">
    <location>
        <begin position="154"/>
        <end position="163"/>
    </location>
</feature>
<dbReference type="GO" id="GO:0003887">
    <property type="term" value="F:DNA-directed DNA polymerase activity"/>
    <property type="evidence" value="ECO:0007669"/>
    <property type="project" value="TreeGrafter"/>
</dbReference>
<dbReference type="GO" id="GO:1904161">
    <property type="term" value="P:DNA synthesis involved in UV-damage excision repair"/>
    <property type="evidence" value="ECO:0007669"/>
    <property type="project" value="TreeGrafter"/>
</dbReference>
<feature type="region of interest" description="Disordered" evidence="5">
    <location>
        <begin position="142"/>
        <end position="165"/>
    </location>
</feature>
<name>A0AAD9QSF1_ACRCE</name>
<evidence type="ECO:0000256" key="5">
    <source>
        <dbReference type="SAM" id="MobiDB-lite"/>
    </source>
</evidence>
<evidence type="ECO:0000313" key="7">
    <source>
        <dbReference type="EMBL" id="KAK2566535.1"/>
    </source>
</evidence>
<protein>
    <recommendedName>
        <fullName evidence="2">DNA polymerase delta subunit 3</fullName>
    </recommendedName>
</protein>
<dbReference type="EMBL" id="JARQWQ010000016">
    <property type="protein sequence ID" value="KAK2566535.1"/>
    <property type="molecule type" value="Genomic_DNA"/>
</dbReference>
<keyword evidence="6" id="KW-0472">Membrane</keyword>
<reference evidence="7" key="2">
    <citation type="journal article" date="2023" name="Science">
        <title>Genomic signatures of disease resistance in endangered staghorn corals.</title>
        <authorList>
            <person name="Vollmer S.V."/>
            <person name="Selwyn J.D."/>
            <person name="Despard B.A."/>
            <person name="Roesel C.L."/>
        </authorList>
    </citation>
    <scope>NUCLEOTIDE SEQUENCE</scope>
    <source>
        <strain evidence="7">K2</strain>
    </source>
</reference>
<dbReference type="GO" id="GO:0043625">
    <property type="term" value="C:delta DNA polymerase complex"/>
    <property type="evidence" value="ECO:0007669"/>
    <property type="project" value="InterPro"/>
</dbReference>
<dbReference type="FunFam" id="3.90.1030.20:FF:000002">
    <property type="entry name" value="DNA polymerase delta subunit"/>
    <property type="match status" value="1"/>
</dbReference>
<dbReference type="InterPro" id="IPR019038">
    <property type="entry name" value="POLD3"/>
</dbReference>
<comment type="caution">
    <text evidence="7">The sequence shown here is derived from an EMBL/GenBank/DDBJ whole genome shotgun (WGS) entry which is preliminary data.</text>
</comment>
<dbReference type="GO" id="GO:0006297">
    <property type="term" value="P:nucleotide-excision repair, DNA gap filling"/>
    <property type="evidence" value="ECO:0007669"/>
    <property type="project" value="TreeGrafter"/>
</dbReference>
<dbReference type="AlphaFoldDB" id="A0AAD9QSF1"/>
<evidence type="ECO:0000256" key="2">
    <source>
        <dbReference type="ARBA" id="ARBA00017589"/>
    </source>
</evidence>
<evidence type="ECO:0000256" key="6">
    <source>
        <dbReference type="SAM" id="Phobius"/>
    </source>
</evidence>
<organism evidence="7 8">
    <name type="scientific">Acropora cervicornis</name>
    <name type="common">Staghorn coral</name>
    <dbReference type="NCBI Taxonomy" id="6130"/>
    <lineage>
        <taxon>Eukaryota</taxon>
        <taxon>Metazoa</taxon>
        <taxon>Cnidaria</taxon>
        <taxon>Anthozoa</taxon>
        <taxon>Hexacorallia</taxon>
        <taxon>Scleractinia</taxon>
        <taxon>Astrocoeniina</taxon>
        <taxon>Acroporidae</taxon>
        <taxon>Acropora</taxon>
    </lineage>
</organism>
<keyword evidence="6" id="KW-0812">Transmembrane</keyword>
<evidence type="ECO:0000256" key="1">
    <source>
        <dbReference type="ARBA" id="ARBA00004123"/>
    </source>
</evidence>
<dbReference type="PANTHER" id="PTHR17598:SF13">
    <property type="entry name" value="DNA POLYMERASE DELTA SUBUNIT 3"/>
    <property type="match status" value="1"/>
</dbReference>